<dbReference type="AlphaFoldDB" id="H3ZAJ3"/>
<dbReference type="STRING" id="1129374.AJE_01731"/>
<reference evidence="2 3" key="1">
    <citation type="journal article" date="2012" name="J. Bacteriol.">
        <title>Genome Sequence of Extracellular-Protease-Producing Alishewanella jeotgali Isolated from Traditional Korean Fermented Seafood.</title>
        <authorList>
            <person name="Jung J."/>
            <person name="Chun J."/>
            <person name="Park W."/>
        </authorList>
    </citation>
    <scope>NUCLEOTIDE SEQUENCE [LARGE SCALE GENOMIC DNA]</scope>
    <source>
        <strain evidence="2 3">KCTC 22429</strain>
    </source>
</reference>
<feature type="signal peptide" evidence="1">
    <location>
        <begin position="1"/>
        <end position="19"/>
    </location>
</feature>
<dbReference type="EMBL" id="AHTH01000005">
    <property type="protein sequence ID" value="EHR41957.1"/>
    <property type="molecule type" value="Genomic_DNA"/>
</dbReference>
<name>H3ZAJ3_9ALTE</name>
<evidence type="ECO:0000313" key="2">
    <source>
        <dbReference type="EMBL" id="EHR41957.1"/>
    </source>
</evidence>
<accession>H3ZAJ3</accession>
<comment type="caution">
    <text evidence="2">The sequence shown here is derived from an EMBL/GenBank/DDBJ whole genome shotgun (WGS) entry which is preliminary data.</text>
</comment>
<sequence>MKFAVKLVLCFIFLFVLQACTPAANDNSQLTLLQTADLSVQISPATIPVESPLTLTVKTNLDIQQLSGEIRGISMYMGRIPLHWRKVSDTEGTVWQAEFLLGACTDPQMRWQLTLTMETASGQQQLQLIDFTSSW</sequence>
<protein>
    <recommendedName>
        <fullName evidence="4">Lipoprotein</fullName>
    </recommendedName>
</protein>
<evidence type="ECO:0000313" key="3">
    <source>
        <dbReference type="Proteomes" id="UP000012046"/>
    </source>
</evidence>
<organism evidence="2 3">
    <name type="scientific">Alishewanella jeotgali KCTC 22429</name>
    <dbReference type="NCBI Taxonomy" id="1129374"/>
    <lineage>
        <taxon>Bacteria</taxon>
        <taxon>Pseudomonadati</taxon>
        <taxon>Pseudomonadota</taxon>
        <taxon>Gammaproteobacteria</taxon>
        <taxon>Alteromonadales</taxon>
        <taxon>Alteromonadaceae</taxon>
        <taxon>Alishewanella</taxon>
    </lineage>
</organism>
<dbReference type="eggNOG" id="ENOG5033DQT">
    <property type="taxonomic scope" value="Bacteria"/>
</dbReference>
<dbReference type="PATRIC" id="fig|1129374.4.peg.347"/>
<evidence type="ECO:0008006" key="4">
    <source>
        <dbReference type="Google" id="ProtNLM"/>
    </source>
</evidence>
<feature type="chain" id="PRO_5003592170" description="Lipoprotein" evidence="1">
    <location>
        <begin position="20"/>
        <end position="135"/>
    </location>
</feature>
<evidence type="ECO:0000256" key="1">
    <source>
        <dbReference type="SAM" id="SignalP"/>
    </source>
</evidence>
<gene>
    <name evidence="2" type="ORF">AJE_01731</name>
</gene>
<proteinExistence type="predicted"/>
<dbReference type="PROSITE" id="PS51257">
    <property type="entry name" value="PROKAR_LIPOPROTEIN"/>
    <property type="match status" value="1"/>
</dbReference>
<keyword evidence="3" id="KW-1185">Reference proteome</keyword>
<dbReference type="Proteomes" id="UP000012046">
    <property type="component" value="Unassembled WGS sequence"/>
</dbReference>
<dbReference type="RefSeq" id="WP_008610271.1">
    <property type="nucleotide sequence ID" value="NZ_AHTH01000005.1"/>
</dbReference>
<keyword evidence="1" id="KW-0732">Signal</keyword>